<evidence type="ECO:0000256" key="1">
    <source>
        <dbReference type="ARBA" id="ARBA00004613"/>
    </source>
</evidence>
<comment type="subcellular location">
    <subcellularLocation>
        <location evidence="1">Secreted</location>
    </subcellularLocation>
</comment>
<evidence type="ECO:0008006" key="11">
    <source>
        <dbReference type="Google" id="ProtNLM"/>
    </source>
</evidence>
<feature type="signal peptide" evidence="8">
    <location>
        <begin position="1"/>
        <end position="26"/>
    </location>
</feature>
<dbReference type="Proteomes" id="UP000604825">
    <property type="component" value="Unassembled WGS sequence"/>
</dbReference>
<keyword evidence="10" id="KW-1185">Reference proteome</keyword>
<comment type="caution">
    <text evidence="9">The sequence shown here is derived from an EMBL/GenBank/DDBJ whole genome shotgun (WGS) entry which is preliminary data.</text>
</comment>
<keyword evidence="3" id="KW-0964">Secreted</keyword>
<dbReference type="AlphaFoldDB" id="A0A811NT39"/>
<name>A0A811NT39_9POAL</name>
<evidence type="ECO:0000256" key="2">
    <source>
        <dbReference type="ARBA" id="ARBA00008668"/>
    </source>
</evidence>
<keyword evidence="5" id="KW-0378">Hydrolase</keyword>
<gene>
    <name evidence="9" type="ORF">NCGR_LOCUS18953</name>
</gene>
<evidence type="ECO:0000256" key="6">
    <source>
        <dbReference type="ARBA" id="ARBA00022963"/>
    </source>
</evidence>
<protein>
    <recommendedName>
        <fullName evidence="11">GDSL esterase/lipase</fullName>
    </recommendedName>
</protein>
<evidence type="ECO:0000256" key="4">
    <source>
        <dbReference type="ARBA" id="ARBA00022729"/>
    </source>
</evidence>
<dbReference type="InterPro" id="IPR051238">
    <property type="entry name" value="GDSL_esterase/lipase"/>
</dbReference>
<reference evidence="9" key="1">
    <citation type="submission" date="2020-10" db="EMBL/GenBank/DDBJ databases">
        <authorList>
            <person name="Han B."/>
            <person name="Lu T."/>
            <person name="Zhao Q."/>
            <person name="Huang X."/>
            <person name="Zhao Y."/>
        </authorList>
    </citation>
    <scope>NUCLEOTIDE SEQUENCE</scope>
</reference>
<dbReference type="GO" id="GO:0005576">
    <property type="term" value="C:extracellular region"/>
    <property type="evidence" value="ECO:0007669"/>
    <property type="project" value="UniProtKB-SubCell"/>
</dbReference>
<evidence type="ECO:0000256" key="3">
    <source>
        <dbReference type="ARBA" id="ARBA00022525"/>
    </source>
</evidence>
<feature type="chain" id="PRO_5032688496" description="GDSL esterase/lipase" evidence="8">
    <location>
        <begin position="27"/>
        <end position="382"/>
    </location>
</feature>
<dbReference type="CDD" id="cd01837">
    <property type="entry name" value="SGNH_plant_lipase_like"/>
    <property type="match status" value="1"/>
</dbReference>
<dbReference type="OrthoDB" id="1600564at2759"/>
<evidence type="ECO:0000313" key="10">
    <source>
        <dbReference type="Proteomes" id="UP000604825"/>
    </source>
</evidence>
<dbReference type="GO" id="GO:0016042">
    <property type="term" value="P:lipid catabolic process"/>
    <property type="evidence" value="ECO:0007669"/>
    <property type="project" value="UniProtKB-KW"/>
</dbReference>
<evidence type="ECO:0000256" key="5">
    <source>
        <dbReference type="ARBA" id="ARBA00022801"/>
    </source>
</evidence>
<dbReference type="PANTHER" id="PTHR45650:SF8">
    <property type="entry name" value="GDSL ESTERASE_LIPASE"/>
    <property type="match status" value="1"/>
</dbReference>
<evidence type="ECO:0000256" key="7">
    <source>
        <dbReference type="ARBA" id="ARBA00023098"/>
    </source>
</evidence>
<dbReference type="InterPro" id="IPR001087">
    <property type="entry name" value="GDSL"/>
</dbReference>
<accession>A0A811NT39</accession>
<dbReference type="InterPro" id="IPR036514">
    <property type="entry name" value="SGNH_hydro_sf"/>
</dbReference>
<evidence type="ECO:0000313" key="9">
    <source>
        <dbReference type="EMBL" id="CAD6228050.1"/>
    </source>
</evidence>
<sequence>MGRRRGAASAAAGALLLLLLLVGAAARARDAAVAARVPAMFVFGDSLVDDGNNDALARADYYPYGVDFPPLGAATGRFCNGKTVADALCDLLGLQYVPPYTSTRGLNGTAAAALLGGVNYASAAGGILDETGQHLGDRFSLSQQVLNLEATLDGAIRPLFGRDQGRYERHLTRSVAVVVVGGNDYLNNYLLTPLGVGYDSGDRYRPDEYAALLLDHYARQILALHSLGLRKFLLAGVGPLGCTPGLRASAGTGRQGQCAEQVNQMVGLFNQGLGSLVDQLNADHRPAAAFVYGNTYAAVQDMIHNPGEYGFTVVDSGCCGLGPIVTCGLCVPLVAPCGERGRYVFWDAYHPTQAANLVLAQMAFDGTPEHVYPLNLRQLAEL</sequence>
<dbReference type="Pfam" id="PF00657">
    <property type="entry name" value="Lipase_GDSL"/>
    <property type="match status" value="1"/>
</dbReference>
<dbReference type="EMBL" id="CAJGYO010000005">
    <property type="protein sequence ID" value="CAD6228050.1"/>
    <property type="molecule type" value="Genomic_DNA"/>
</dbReference>
<dbReference type="InterPro" id="IPR035669">
    <property type="entry name" value="SGNH_plant_lipase-like"/>
</dbReference>
<proteinExistence type="inferred from homology"/>
<keyword evidence="4 8" id="KW-0732">Signal</keyword>
<evidence type="ECO:0000256" key="8">
    <source>
        <dbReference type="SAM" id="SignalP"/>
    </source>
</evidence>
<comment type="similarity">
    <text evidence="2">Belongs to the 'GDSL' lipolytic enzyme family.</text>
</comment>
<organism evidence="9 10">
    <name type="scientific">Miscanthus lutarioriparius</name>
    <dbReference type="NCBI Taxonomy" id="422564"/>
    <lineage>
        <taxon>Eukaryota</taxon>
        <taxon>Viridiplantae</taxon>
        <taxon>Streptophyta</taxon>
        <taxon>Embryophyta</taxon>
        <taxon>Tracheophyta</taxon>
        <taxon>Spermatophyta</taxon>
        <taxon>Magnoliopsida</taxon>
        <taxon>Liliopsida</taxon>
        <taxon>Poales</taxon>
        <taxon>Poaceae</taxon>
        <taxon>PACMAD clade</taxon>
        <taxon>Panicoideae</taxon>
        <taxon>Andropogonodae</taxon>
        <taxon>Andropogoneae</taxon>
        <taxon>Saccharinae</taxon>
        <taxon>Miscanthus</taxon>
    </lineage>
</organism>
<dbReference type="PANTHER" id="PTHR45650">
    <property type="entry name" value="GDSL-LIKE LIPASE/ACYLHYDROLASE-RELATED"/>
    <property type="match status" value="1"/>
</dbReference>
<dbReference type="GO" id="GO:0016788">
    <property type="term" value="F:hydrolase activity, acting on ester bonds"/>
    <property type="evidence" value="ECO:0007669"/>
    <property type="project" value="InterPro"/>
</dbReference>
<keyword evidence="6" id="KW-0442">Lipid degradation</keyword>
<dbReference type="Gene3D" id="3.40.50.1110">
    <property type="entry name" value="SGNH hydrolase"/>
    <property type="match status" value="1"/>
</dbReference>
<keyword evidence="7" id="KW-0443">Lipid metabolism</keyword>
<dbReference type="SUPFAM" id="SSF52266">
    <property type="entry name" value="SGNH hydrolase"/>
    <property type="match status" value="1"/>
</dbReference>